<protein>
    <submittedName>
        <fullName evidence="1">Uncharacterized protein</fullName>
    </submittedName>
</protein>
<organism evidence="1 2">
    <name type="scientific">Senna tora</name>
    <dbReference type="NCBI Taxonomy" id="362788"/>
    <lineage>
        <taxon>Eukaryota</taxon>
        <taxon>Viridiplantae</taxon>
        <taxon>Streptophyta</taxon>
        <taxon>Embryophyta</taxon>
        <taxon>Tracheophyta</taxon>
        <taxon>Spermatophyta</taxon>
        <taxon>Magnoliopsida</taxon>
        <taxon>eudicotyledons</taxon>
        <taxon>Gunneridae</taxon>
        <taxon>Pentapetalae</taxon>
        <taxon>rosids</taxon>
        <taxon>fabids</taxon>
        <taxon>Fabales</taxon>
        <taxon>Fabaceae</taxon>
        <taxon>Caesalpinioideae</taxon>
        <taxon>Cassia clade</taxon>
        <taxon>Senna</taxon>
    </lineage>
</organism>
<dbReference type="EMBL" id="JAAIUW010000001">
    <property type="protein sequence ID" value="KAF7843129.1"/>
    <property type="molecule type" value="Genomic_DNA"/>
</dbReference>
<gene>
    <name evidence="1" type="ORF">G2W53_000034</name>
</gene>
<comment type="caution">
    <text evidence="1">The sequence shown here is derived from an EMBL/GenBank/DDBJ whole genome shotgun (WGS) entry which is preliminary data.</text>
</comment>
<name>A0A834XDB1_9FABA</name>
<sequence length="71" mass="7717">MASSPIPSTSPNHAPFIPNRLICFITLPPPLLHLLLHSRLAERLEGMVIGKNGGAIRDEGFTVWGSGRDWG</sequence>
<reference evidence="1" key="1">
    <citation type="submission" date="2020-09" db="EMBL/GenBank/DDBJ databases">
        <title>Genome-Enabled Discovery of Anthraquinone Biosynthesis in Senna tora.</title>
        <authorList>
            <person name="Kang S.-H."/>
            <person name="Pandey R.P."/>
            <person name="Lee C.-M."/>
            <person name="Sim J.-S."/>
            <person name="Jeong J.-T."/>
            <person name="Choi B.-S."/>
            <person name="Jung M."/>
            <person name="Ginzburg D."/>
            <person name="Zhao K."/>
            <person name="Won S.Y."/>
            <person name="Oh T.-J."/>
            <person name="Yu Y."/>
            <person name="Kim N.-H."/>
            <person name="Lee O.R."/>
            <person name="Lee T.-H."/>
            <person name="Bashyal P."/>
            <person name="Kim T.-S."/>
            <person name="Lee W.-H."/>
            <person name="Kawkins C."/>
            <person name="Kim C.-K."/>
            <person name="Kim J.S."/>
            <person name="Ahn B.O."/>
            <person name="Rhee S.Y."/>
            <person name="Sohng J.K."/>
        </authorList>
    </citation>
    <scope>NUCLEOTIDE SEQUENCE</scope>
    <source>
        <tissue evidence="1">Leaf</tissue>
    </source>
</reference>
<dbReference type="Proteomes" id="UP000634136">
    <property type="component" value="Unassembled WGS sequence"/>
</dbReference>
<keyword evidence="2" id="KW-1185">Reference proteome</keyword>
<proteinExistence type="predicted"/>
<dbReference type="AlphaFoldDB" id="A0A834XDB1"/>
<evidence type="ECO:0000313" key="2">
    <source>
        <dbReference type="Proteomes" id="UP000634136"/>
    </source>
</evidence>
<evidence type="ECO:0000313" key="1">
    <source>
        <dbReference type="EMBL" id="KAF7843129.1"/>
    </source>
</evidence>
<accession>A0A834XDB1</accession>